<dbReference type="RefSeq" id="WP_274109478.1">
    <property type="nucleotide sequence ID" value="NZ_JAPCKI010000004.1"/>
</dbReference>
<feature type="domain" description="Cytochrome c" evidence="7">
    <location>
        <begin position="55"/>
        <end position="133"/>
    </location>
</feature>
<evidence type="ECO:0000256" key="6">
    <source>
        <dbReference type="PROSITE-ProRule" id="PRU00433"/>
    </source>
</evidence>
<dbReference type="SUPFAM" id="SSF46626">
    <property type="entry name" value="Cytochrome c"/>
    <property type="match status" value="1"/>
</dbReference>
<dbReference type="Pfam" id="PF13442">
    <property type="entry name" value="Cytochrome_CBB3"/>
    <property type="match status" value="1"/>
</dbReference>
<dbReference type="PANTHER" id="PTHR47197">
    <property type="entry name" value="PROTEIN NIRF"/>
    <property type="match status" value="1"/>
</dbReference>
<dbReference type="InterPro" id="IPR009056">
    <property type="entry name" value="Cyt_c-like_dom"/>
</dbReference>
<dbReference type="InterPro" id="IPR011048">
    <property type="entry name" value="Haem_d1_sf"/>
</dbReference>
<dbReference type="CDD" id="cd20777">
    <property type="entry name" value="8prop_heme-binding_NirN"/>
    <property type="match status" value="1"/>
</dbReference>
<keyword evidence="3 6" id="KW-0479">Metal-binding</keyword>
<reference evidence="8" key="1">
    <citation type="submission" date="2022-10" db="EMBL/GenBank/DDBJ databases">
        <title>Description of microaerobic benzene degrading bacteria.</title>
        <authorList>
            <person name="Bedics A."/>
            <person name="Tancsics A."/>
            <person name="Banerjee S."/>
        </authorList>
    </citation>
    <scope>NUCLEOTIDE SEQUENCE</scope>
    <source>
        <strain evidence="8">D2M1</strain>
    </source>
</reference>
<evidence type="ECO:0000256" key="2">
    <source>
        <dbReference type="ARBA" id="ARBA00022617"/>
    </source>
</evidence>
<dbReference type="Gene3D" id="1.10.760.10">
    <property type="entry name" value="Cytochrome c-like domain"/>
    <property type="match status" value="1"/>
</dbReference>
<evidence type="ECO:0000313" key="8">
    <source>
        <dbReference type="EMBL" id="MDD2177621.1"/>
    </source>
</evidence>
<dbReference type="InterPro" id="IPR051200">
    <property type="entry name" value="Host-pathogen_enzymatic-act"/>
</dbReference>
<keyword evidence="1" id="KW-0813">Transport</keyword>
<dbReference type="Gene3D" id="2.140.10.20">
    <property type="entry name" value="C-terminal (heme d1) domain of cytochrome cd1-nitrite reductase"/>
    <property type="match status" value="1"/>
</dbReference>
<dbReference type="PROSITE" id="PS51007">
    <property type="entry name" value="CYTC"/>
    <property type="match status" value="1"/>
</dbReference>
<accession>A0ABT5RWR0</accession>
<dbReference type="InterPro" id="IPR003143">
    <property type="entry name" value="Cyt_cd1_C_sf"/>
</dbReference>
<keyword evidence="5 6" id="KW-0408">Iron</keyword>
<comment type="caution">
    <text evidence="8">The sequence shown here is derived from an EMBL/GenBank/DDBJ whole genome shotgun (WGS) entry which is preliminary data.</text>
</comment>
<keyword evidence="9" id="KW-1185">Reference proteome</keyword>
<proteinExistence type="predicted"/>
<sequence length="567" mass="61565">MPDIPAPPQRRWRAWLADAARATLVAGLCWMGWDLAMAQQVSTSATTSSASINTSTATSAASLFATHCASCHGAQRTGSMGPALLPESLARLPATEALRVIAQGRTATQMPGFAGTLSPAEIQTLSAYIRTPVVPAPRWTDDDIRASREFHPAPPDEPATPLWQADPMNLFVVVEGGDHHVSLLDGDRLEVITRFASRFALHGGPKFSPDGRYVYFGSRDGWITKYDLYRLRVVAEVRAGLNMRNVAVSGDGRWVIAANYLPHALALFDSDLQLVHTYDARTLDGKGSSRVSAVYDAAPRKSFVVALKDIAEIWEISYDPQAAPIHDGLVHDYKMGEAIAKPGYLGVRRTPLDEPLDDFFFDQSYRHVLGATRPKTAAPASAQDGKTGLGPATAQVVNLDVRRKIADLPIAGMPHLGSGITFAWQGTTVLASPNLQGGSIDVIDMKTWKPVASIPTPGPGFFMRSHEKTPYAWTDSMMSATAKDTLTIIDKATLQPVATVREPGKTLAHIEFTRDGRLALASVWEMQGALIVYDAATFKEIKRLPMSKPVGKYNVWNKITRSEGTSH</sequence>
<gene>
    <name evidence="8" type="ORF">OIN59_09245</name>
</gene>
<evidence type="ECO:0000256" key="4">
    <source>
        <dbReference type="ARBA" id="ARBA00022982"/>
    </source>
</evidence>
<evidence type="ECO:0000256" key="5">
    <source>
        <dbReference type="ARBA" id="ARBA00023004"/>
    </source>
</evidence>
<keyword evidence="4" id="KW-0249">Electron transport</keyword>
<evidence type="ECO:0000256" key="1">
    <source>
        <dbReference type="ARBA" id="ARBA00022448"/>
    </source>
</evidence>
<dbReference type="PANTHER" id="PTHR47197:SF3">
    <property type="entry name" value="DIHYDRO-HEME D1 DEHYDROGENASE"/>
    <property type="match status" value="1"/>
</dbReference>
<dbReference type="InterPro" id="IPR008168">
    <property type="entry name" value="Cyt_C_IC"/>
</dbReference>
<name>A0ABT5RWR0_9BURK</name>
<protein>
    <submittedName>
        <fullName evidence="8">Nitrite reductase</fullName>
    </submittedName>
</protein>
<evidence type="ECO:0000313" key="9">
    <source>
        <dbReference type="Proteomes" id="UP001148932"/>
    </source>
</evidence>
<keyword evidence="2 6" id="KW-0349">Heme</keyword>
<organism evidence="8 9">
    <name type="scientific">Acidovorax benzenivorans</name>
    <dbReference type="NCBI Taxonomy" id="2987520"/>
    <lineage>
        <taxon>Bacteria</taxon>
        <taxon>Pseudomonadati</taxon>
        <taxon>Pseudomonadota</taxon>
        <taxon>Betaproteobacteria</taxon>
        <taxon>Burkholderiales</taxon>
        <taxon>Comamonadaceae</taxon>
        <taxon>Acidovorax</taxon>
    </lineage>
</organism>
<dbReference type="Pfam" id="PF02239">
    <property type="entry name" value="Cytochrom_D1"/>
    <property type="match status" value="1"/>
</dbReference>
<dbReference type="PRINTS" id="PR00605">
    <property type="entry name" value="CYTCHROMECIC"/>
</dbReference>
<evidence type="ECO:0000256" key="3">
    <source>
        <dbReference type="ARBA" id="ARBA00022723"/>
    </source>
</evidence>
<dbReference type="SUPFAM" id="SSF51004">
    <property type="entry name" value="C-terminal (heme d1) domain of cytochrome cd1-nitrite reductase"/>
    <property type="match status" value="1"/>
</dbReference>
<evidence type="ECO:0000259" key="7">
    <source>
        <dbReference type="PROSITE" id="PS51007"/>
    </source>
</evidence>
<dbReference type="InterPro" id="IPR036909">
    <property type="entry name" value="Cyt_c-like_dom_sf"/>
</dbReference>
<dbReference type="EMBL" id="JAPCKI010000004">
    <property type="protein sequence ID" value="MDD2177621.1"/>
    <property type="molecule type" value="Genomic_DNA"/>
</dbReference>
<dbReference type="Proteomes" id="UP001148932">
    <property type="component" value="Unassembled WGS sequence"/>
</dbReference>